<gene>
    <name evidence="1" type="ORF">SCFA_20037</name>
</gene>
<sequence>MIAMETSEEWMARRYLIFDMEVSGKDTKDLLAASS</sequence>
<dbReference type="AlphaFoldDB" id="A0A485LXV2"/>
<reference evidence="1" key="1">
    <citation type="submission" date="2019-03" db="EMBL/GenBank/DDBJ databases">
        <authorList>
            <person name="Hao L."/>
        </authorList>
    </citation>
    <scope>NUCLEOTIDE SEQUENCE</scope>
</reference>
<organism evidence="1">
    <name type="scientific">anaerobic digester metagenome</name>
    <dbReference type="NCBI Taxonomy" id="1263854"/>
    <lineage>
        <taxon>unclassified sequences</taxon>
        <taxon>metagenomes</taxon>
        <taxon>ecological metagenomes</taxon>
    </lineage>
</organism>
<proteinExistence type="predicted"/>
<protein>
    <submittedName>
        <fullName evidence="1">Uncharacterized protein</fullName>
    </submittedName>
</protein>
<accession>A0A485LXV2</accession>
<evidence type="ECO:0000313" key="1">
    <source>
        <dbReference type="EMBL" id="VFU13567.1"/>
    </source>
</evidence>
<name>A0A485LXV2_9ZZZZ</name>
<dbReference type="EMBL" id="CAADRM010000081">
    <property type="protein sequence ID" value="VFU13567.1"/>
    <property type="molecule type" value="Genomic_DNA"/>
</dbReference>